<keyword evidence="2" id="KW-1185">Reference proteome</keyword>
<dbReference type="EMBL" id="BLAE01000027">
    <property type="protein sequence ID" value="GES11143.1"/>
    <property type="molecule type" value="Genomic_DNA"/>
</dbReference>
<dbReference type="Proteomes" id="UP000331127">
    <property type="component" value="Unassembled WGS sequence"/>
</dbReference>
<protein>
    <submittedName>
        <fullName evidence="1">Uncharacterized protein</fullName>
    </submittedName>
</protein>
<evidence type="ECO:0000313" key="2">
    <source>
        <dbReference type="Proteomes" id="UP000331127"/>
    </source>
</evidence>
<dbReference type="AlphaFoldDB" id="A0A5M3WX48"/>
<comment type="caution">
    <text evidence="1">The sequence shown here is derived from an EMBL/GenBank/DDBJ whole genome shotgun (WGS) entry which is preliminary data.</text>
</comment>
<reference evidence="1 2" key="1">
    <citation type="submission" date="2019-10" db="EMBL/GenBank/DDBJ databases">
        <title>Whole genome shotgun sequence of Acrocarpospora macrocephala NBRC 16266.</title>
        <authorList>
            <person name="Ichikawa N."/>
            <person name="Kimura A."/>
            <person name="Kitahashi Y."/>
            <person name="Komaki H."/>
            <person name="Oguchi A."/>
        </authorList>
    </citation>
    <scope>NUCLEOTIDE SEQUENCE [LARGE SCALE GENOMIC DNA]</scope>
    <source>
        <strain evidence="1 2">NBRC 16266</strain>
    </source>
</reference>
<organism evidence="1 2">
    <name type="scientific">Acrocarpospora macrocephala</name>
    <dbReference type="NCBI Taxonomy" id="150177"/>
    <lineage>
        <taxon>Bacteria</taxon>
        <taxon>Bacillati</taxon>
        <taxon>Actinomycetota</taxon>
        <taxon>Actinomycetes</taxon>
        <taxon>Streptosporangiales</taxon>
        <taxon>Streptosporangiaceae</taxon>
        <taxon>Acrocarpospora</taxon>
    </lineage>
</organism>
<proteinExistence type="predicted"/>
<name>A0A5M3WX48_9ACTN</name>
<sequence>MQPRRLDIIDAVEAVGLAGVGTEVFKAGGAEVAVGPGGTVIIAEAVDDLATSGVWNSETFRLLGPVPRAIAYRSLGPEVQLIHLFVRLEHGVLYLGEGHHMGSRWTDGELEDCDLWIDQPLSVEVLDRVRPPSTPTALPRLEWLEHVNGDRATALRLFVEGWHPAPAPAAESVAPSVPVPVALAEFYRLAEGRPQVLGVQNFICSAAELRTDDEGLLPFGYENQGGFEWFLDPSEDDPIVWTVECNGERQAERERLSGFLIQFSLFEAVMSAPYKAWSDPVPEPIADELTRGLRRVPLKTWMWPLYQMSFYVAPGLVVAEGRNEDDDEECYVSVGAVHRSLLRPLTDLGIQWRHFEG</sequence>
<accession>A0A5M3WX48</accession>
<evidence type="ECO:0000313" key="1">
    <source>
        <dbReference type="EMBL" id="GES11143.1"/>
    </source>
</evidence>
<gene>
    <name evidence="1" type="ORF">Amac_047400</name>
</gene>